<gene>
    <name evidence="1" type="ORF">L1987_44430</name>
</gene>
<name>A0ACB9GPE0_9ASTR</name>
<evidence type="ECO:0000313" key="2">
    <source>
        <dbReference type="Proteomes" id="UP001056120"/>
    </source>
</evidence>
<evidence type="ECO:0000313" key="1">
    <source>
        <dbReference type="EMBL" id="KAI3785314.1"/>
    </source>
</evidence>
<proteinExistence type="predicted"/>
<keyword evidence="2" id="KW-1185">Reference proteome</keyword>
<sequence>MSRFVEKPANVVDIIDSDDEEPEVENKAGDDRSLEGASGKQERELEHARVHPKFLHSNATSHKWAFGAIAELLDNAVDEINNGATFVKVDRIYSKRDNSPLLLFLDDGGGMDPDGVRKCMSLGYSTKKTNNTIGQYGNGFKTSTMRLGADVIVFSRSYRNGYCFNAVCFLIELLELTIMPLLLLCS</sequence>
<comment type="caution">
    <text evidence="1">The sequence shown here is derived from an EMBL/GenBank/DDBJ whole genome shotgun (WGS) entry which is preliminary data.</text>
</comment>
<dbReference type="Proteomes" id="UP001056120">
    <property type="component" value="Linkage Group LG14"/>
</dbReference>
<reference evidence="1 2" key="2">
    <citation type="journal article" date="2022" name="Mol. Ecol. Resour.">
        <title>The genomes of chicory, endive, great burdock and yacon provide insights into Asteraceae paleo-polyploidization history and plant inulin production.</title>
        <authorList>
            <person name="Fan W."/>
            <person name="Wang S."/>
            <person name="Wang H."/>
            <person name="Wang A."/>
            <person name="Jiang F."/>
            <person name="Liu H."/>
            <person name="Zhao H."/>
            <person name="Xu D."/>
            <person name="Zhang Y."/>
        </authorList>
    </citation>
    <scope>NUCLEOTIDE SEQUENCE [LARGE SCALE GENOMIC DNA]</scope>
    <source>
        <strain evidence="2">cv. Yunnan</strain>
        <tissue evidence="1">Leaves</tissue>
    </source>
</reference>
<reference evidence="2" key="1">
    <citation type="journal article" date="2022" name="Mol. Ecol. Resour.">
        <title>The genomes of chicory, endive, great burdock and yacon provide insights into Asteraceae palaeo-polyploidization history and plant inulin production.</title>
        <authorList>
            <person name="Fan W."/>
            <person name="Wang S."/>
            <person name="Wang H."/>
            <person name="Wang A."/>
            <person name="Jiang F."/>
            <person name="Liu H."/>
            <person name="Zhao H."/>
            <person name="Xu D."/>
            <person name="Zhang Y."/>
        </authorList>
    </citation>
    <scope>NUCLEOTIDE SEQUENCE [LARGE SCALE GENOMIC DNA]</scope>
    <source>
        <strain evidence="2">cv. Yunnan</strain>
    </source>
</reference>
<dbReference type="EMBL" id="CM042031">
    <property type="protein sequence ID" value="KAI3785314.1"/>
    <property type="molecule type" value="Genomic_DNA"/>
</dbReference>
<accession>A0ACB9GPE0</accession>
<protein>
    <submittedName>
        <fullName evidence="1">Uncharacterized protein</fullName>
    </submittedName>
</protein>
<organism evidence="1 2">
    <name type="scientific">Smallanthus sonchifolius</name>
    <dbReference type="NCBI Taxonomy" id="185202"/>
    <lineage>
        <taxon>Eukaryota</taxon>
        <taxon>Viridiplantae</taxon>
        <taxon>Streptophyta</taxon>
        <taxon>Embryophyta</taxon>
        <taxon>Tracheophyta</taxon>
        <taxon>Spermatophyta</taxon>
        <taxon>Magnoliopsida</taxon>
        <taxon>eudicotyledons</taxon>
        <taxon>Gunneridae</taxon>
        <taxon>Pentapetalae</taxon>
        <taxon>asterids</taxon>
        <taxon>campanulids</taxon>
        <taxon>Asterales</taxon>
        <taxon>Asteraceae</taxon>
        <taxon>Asteroideae</taxon>
        <taxon>Heliantheae alliance</taxon>
        <taxon>Millerieae</taxon>
        <taxon>Smallanthus</taxon>
    </lineage>
</organism>